<protein>
    <recommendedName>
        <fullName evidence="3">Sulfotransferase family protein</fullName>
    </recommendedName>
</protein>
<accession>A0ABW0N4C7</accession>
<keyword evidence="2" id="KW-1185">Reference proteome</keyword>
<proteinExistence type="predicted"/>
<evidence type="ECO:0008006" key="3">
    <source>
        <dbReference type="Google" id="ProtNLM"/>
    </source>
</evidence>
<dbReference type="SUPFAM" id="SSF52540">
    <property type="entry name" value="P-loop containing nucleoside triphosphate hydrolases"/>
    <property type="match status" value="1"/>
</dbReference>
<dbReference type="EMBL" id="JBHSMD010000006">
    <property type="protein sequence ID" value="MFC5494891.1"/>
    <property type="molecule type" value="Genomic_DNA"/>
</dbReference>
<name>A0ABW0N4C7_9ACTN</name>
<evidence type="ECO:0000313" key="1">
    <source>
        <dbReference type="EMBL" id="MFC5494891.1"/>
    </source>
</evidence>
<gene>
    <name evidence="1" type="ORF">ACFPKY_17400</name>
</gene>
<evidence type="ECO:0000313" key="2">
    <source>
        <dbReference type="Proteomes" id="UP001595956"/>
    </source>
</evidence>
<dbReference type="InterPro" id="IPR027417">
    <property type="entry name" value="P-loop_NTPase"/>
</dbReference>
<reference evidence="2" key="1">
    <citation type="journal article" date="2019" name="Int. J. Syst. Evol. Microbiol.">
        <title>The Global Catalogue of Microorganisms (GCM) 10K type strain sequencing project: providing services to taxonomists for standard genome sequencing and annotation.</title>
        <authorList>
            <consortium name="The Broad Institute Genomics Platform"/>
            <consortium name="The Broad Institute Genome Sequencing Center for Infectious Disease"/>
            <person name="Wu L."/>
            <person name="Ma J."/>
        </authorList>
    </citation>
    <scope>NUCLEOTIDE SEQUENCE [LARGE SCALE GENOMIC DNA]</scope>
    <source>
        <strain evidence="2">KACC 13778</strain>
    </source>
</reference>
<dbReference type="Proteomes" id="UP001595956">
    <property type="component" value="Unassembled WGS sequence"/>
</dbReference>
<sequence>MSARRPVFVHVGSSKTGTSALQHGLWESVDALAAAGVGVPFVGRQEHIQRLLRPLGWEGGRGFTRDVDLPRVRSLVEVLRSTPGDRLLISNEDLAECTPAQVTAFSEVADAAGLDVHVVLTARDWAKQLPSEWQQFLKHRLTTDYPTFLDEVRDRSGAFAEQYWMRQDVLDICTRWGAGLEPDRVNVIPVPPMRVDPDHVFRSFGSVVGYDPAVITLPGFDVNASFGYVEAEVLRRLNLALGKRLPDYRADYLPAIRRTLVQKVLARQASARLTLPPEHLGWVRELAEQRMAEVTARGYAIHGDPAMLVPGPDAAAPIPELDEAEVAASAIKTLADFAVRIHKKGASGGAGSGA</sequence>
<dbReference type="RefSeq" id="WP_345175220.1">
    <property type="nucleotide sequence ID" value="NZ_BAABFQ010000005.1"/>
</dbReference>
<dbReference type="Gene3D" id="3.40.50.300">
    <property type="entry name" value="P-loop containing nucleotide triphosphate hydrolases"/>
    <property type="match status" value="1"/>
</dbReference>
<comment type="caution">
    <text evidence="1">The sequence shown here is derived from an EMBL/GenBank/DDBJ whole genome shotgun (WGS) entry which is preliminary data.</text>
</comment>
<organism evidence="1 2">
    <name type="scientific">Nocardioides caricicola</name>
    <dbReference type="NCBI Taxonomy" id="634770"/>
    <lineage>
        <taxon>Bacteria</taxon>
        <taxon>Bacillati</taxon>
        <taxon>Actinomycetota</taxon>
        <taxon>Actinomycetes</taxon>
        <taxon>Propionibacteriales</taxon>
        <taxon>Nocardioidaceae</taxon>
        <taxon>Nocardioides</taxon>
    </lineage>
</organism>